<dbReference type="AlphaFoldDB" id="A0A0E9S2V3"/>
<sequence>MCFEGPNFCFYTTCLNIVIFSCKRKKERDKNKSTNK</sequence>
<accession>A0A0E9S2V3</accession>
<evidence type="ECO:0000313" key="1">
    <source>
        <dbReference type="EMBL" id="JAH35000.1"/>
    </source>
</evidence>
<reference evidence="1" key="1">
    <citation type="submission" date="2014-11" db="EMBL/GenBank/DDBJ databases">
        <authorList>
            <person name="Amaro Gonzalez C."/>
        </authorList>
    </citation>
    <scope>NUCLEOTIDE SEQUENCE</scope>
</reference>
<protein>
    <submittedName>
        <fullName evidence="1">Uncharacterized protein</fullName>
    </submittedName>
</protein>
<dbReference type="EMBL" id="GBXM01073577">
    <property type="protein sequence ID" value="JAH35000.1"/>
    <property type="molecule type" value="Transcribed_RNA"/>
</dbReference>
<name>A0A0E9S2V3_ANGAN</name>
<organism evidence="1">
    <name type="scientific">Anguilla anguilla</name>
    <name type="common">European freshwater eel</name>
    <name type="synonym">Muraena anguilla</name>
    <dbReference type="NCBI Taxonomy" id="7936"/>
    <lineage>
        <taxon>Eukaryota</taxon>
        <taxon>Metazoa</taxon>
        <taxon>Chordata</taxon>
        <taxon>Craniata</taxon>
        <taxon>Vertebrata</taxon>
        <taxon>Euteleostomi</taxon>
        <taxon>Actinopterygii</taxon>
        <taxon>Neopterygii</taxon>
        <taxon>Teleostei</taxon>
        <taxon>Anguilliformes</taxon>
        <taxon>Anguillidae</taxon>
        <taxon>Anguilla</taxon>
    </lineage>
</organism>
<reference evidence="1" key="2">
    <citation type="journal article" date="2015" name="Fish Shellfish Immunol.">
        <title>Early steps in the European eel (Anguilla anguilla)-Vibrio vulnificus interaction in the gills: Role of the RtxA13 toxin.</title>
        <authorList>
            <person name="Callol A."/>
            <person name="Pajuelo D."/>
            <person name="Ebbesson L."/>
            <person name="Teles M."/>
            <person name="MacKenzie S."/>
            <person name="Amaro C."/>
        </authorList>
    </citation>
    <scope>NUCLEOTIDE SEQUENCE</scope>
</reference>
<proteinExistence type="predicted"/>